<dbReference type="EMBL" id="NVUL01000100">
    <property type="protein sequence ID" value="PCI74640.1"/>
    <property type="molecule type" value="Genomic_DNA"/>
</dbReference>
<comment type="caution">
    <text evidence="2">The sequence shown here is derived from an EMBL/GenBank/DDBJ whole genome shotgun (WGS) entry which is preliminary data.</text>
</comment>
<keyword evidence="1" id="KW-0472">Membrane</keyword>
<name>A0A2A4WWG4_9GAMM</name>
<dbReference type="Pfam" id="PF10095">
    <property type="entry name" value="DUF2333"/>
    <property type="match status" value="1"/>
</dbReference>
<dbReference type="InterPro" id="IPR016936">
    <property type="entry name" value="UCP029693"/>
</dbReference>
<feature type="transmembrane region" description="Helical" evidence="1">
    <location>
        <begin position="21"/>
        <end position="40"/>
    </location>
</feature>
<dbReference type="Proteomes" id="UP000218767">
    <property type="component" value="Unassembled WGS sequence"/>
</dbReference>
<dbReference type="AlphaFoldDB" id="A0A2A4WWG4"/>
<protein>
    <recommendedName>
        <fullName evidence="4">DUF2333 domain-containing protein</fullName>
    </recommendedName>
</protein>
<accession>A0A2A4WWG4</accession>
<evidence type="ECO:0000313" key="2">
    <source>
        <dbReference type="EMBL" id="PCI74640.1"/>
    </source>
</evidence>
<evidence type="ECO:0000256" key="1">
    <source>
        <dbReference type="SAM" id="Phobius"/>
    </source>
</evidence>
<dbReference type="PIRSF" id="PIRSF029693">
    <property type="entry name" value="UCP029693"/>
    <property type="match status" value="1"/>
</dbReference>
<evidence type="ECO:0000313" key="3">
    <source>
        <dbReference type="Proteomes" id="UP000218767"/>
    </source>
</evidence>
<organism evidence="2 3">
    <name type="scientific">SAR86 cluster bacterium</name>
    <dbReference type="NCBI Taxonomy" id="2030880"/>
    <lineage>
        <taxon>Bacteria</taxon>
        <taxon>Pseudomonadati</taxon>
        <taxon>Pseudomonadota</taxon>
        <taxon>Gammaproteobacteria</taxon>
        <taxon>SAR86 cluster</taxon>
    </lineage>
</organism>
<keyword evidence="1" id="KW-1133">Transmembrane helix</keyword>
<sequence length="342" mass="37767">MKTRLASAFSFTGAGSLSKRVFLVGFGFVVIFAVLLGFYWSSEPAPFSVQQKTAERLASVGRDNVVGSTTTVALITVAETLLEKPGGYLSNDVSPPGLYLDNIPNWEFGALVQVRDLSRTFRESFSRSQSQSTEDPDLIISEPKFNFSNDSWWFPATESEYAEAIDHLDSYLARITDPANTDAQFYARADNLADWLLAVESRLGSLSQRLSASVRTQRVNTDTAGEMAATQSTPVRSEVSIKTPWLQIDDIFYEARGATWALMHFLQAVEVDFRDVLQDKNAEASLSQIIRELEASQRSIFFPIILNGSGFGIFANHSLAMANYISRANAAIINLRSLLSQG</sequence>
<proteinExistence type="predicted"/>
<reference evidence="3" key="1">
    <citation type="submission" date="2017-08" db="EMBL/GenBank/DDBJ databases">
        <title>A dynamic microbial community with high functional redundancy inhabits the cold, oxic subseafloor aquifer.</title>
        <authorList>
            <person name="Tully B.J."/>
            <person name="Wheat C.G."/>
            <person name="Glazer B.T."/>
            <person name="Huber J.A."/>
        </authorList>
    </citation>
    <scope>NUCLEOTIDE SEQUENCE [LARGE SCALE GENOMIC DNA]</scope>
</reference>
<evidence type="ECO:0008006" key="4">
    <source>
        <dbReference type="Google" id="ProtNLM"/>
    </source>
</evidence>
<keyword evidence="1" id="KW-0812">Transmembrane</keyword>
<gene>
    <name evidence="2" type="ORF">COB20_15000</name>
</gene>